<feature type="compositionally biased region" description="Basic and acidic residues" evidence="1">
    <location>
        <begin position="1008"/>
        <end position="1023"/>
    </location>
</feature>
<name>S8FZ96_FOMSC</name>
<dbReference type="STRING" id="743788.S8FZ96"/>
<dbReference type="InterPro" id="IPR035899">
    <property type="entry name" value="DBL_dom_sf"/>
</dbReference>
<keyword evidence="4" id="KW-1185">Reference proteome</keyword>
<feature type="compositionally biased region" description="Polar residues" evidence="1">
    <location>
        <begin position="490"/>
        <end position="504"/>
    </location>
</feature>
<dbReference type="EMBL" id="KE504130">
    <property type="protein sequence ID" value="EPT03510.1"/>
    <property type="molecule type" value="Genomic_DNA"/>
</dbReference>
<feature type="compositionally biased region" description="Basic and acidic residues" evidence="1">
    <location>
        <begin position="135"/>
        <end position="159"/>
    </location>
</feature>
<feature type="compositionally biased region" description="Basic residues" evidence="1">
    <location>
        <begin position="755"/>
        <end position="764"/>
    </location>
</feature>
<feature type="region of interest" description="Disordered" evidence="1">
    <location>
        <begin position="630"/>
        <end position="665"/>
    </location>
</feature>
<evidence type="ECO:0000313" key="3">
    <source>
        <dbReference type="EMBL" id="EPT03510.1"/>
    </source>
</evidence>
<dbReference type="Gene3D" id="1.20.900.10">
    <property type="entry name" value="Dbl homology (DH) domain"/>
    <property type="match status" value="1"/>
</dbReference>
<feature type="region of interest" description="Disordered" evidence="1">
    <location>
        <begin position="1"/>
        <end position="42"/>
    </location>
</feature>
<feature type="compositionally biased region" description="Polar residues" evidence="1">
    <location>
        <begin position="283"/>
        <end position="295"/>
    </location>
</feature>
<dbReference type="InterPro" id="IPR000219">
    <property type="entry name" value="DH_dom"/>
</dbReference>
<feature type="compositionally biased region" description="Polar residues" evidence="1">
    <location>
        <begin position="221"/>
        <end position="236"/>
    </location>
</feature>
<dbReference type="InParanoid" id="S8FZ96"/>
<feature type="region of interest" description="Disordered" evidence="1">
    <location>
        <begin position="1008"/>
        <end position="1029"/>
    </location>
</feature>
<reference evidence="3 4" key="1">
    <citation type="journal article" date="2012" name="Science">
        <title>The Paleozoic origin of enzymatic lignin decomposition reconstructed from 31 fungal genomes.</title>
        <authorList>
            <person name="Floudas D."/>
            <person name="Binder M."/>
            <person name="Riley R."/>
            <person name="Barry K."/>
            <person name="Blanchette R.A."/>
            <person name="Henrissat B."/>
            <person name="Martinez A.T."/>
            <person name="Otillar R."/>
            <person name="Spatafora J.W."/>
            <person name="Yadav J.S."/>
            <person name="Aerts A."/>
            <person name="Benoit I."/>
            <person name="Boyd A."/>
            <person name="Carlson A."/>
            <person name="Copeland A."/>
            <person name="Coutinho P.M."/>
            <person name="de Vries R.P."/>
            <person name="Ferreira P."/>
            <person name="Findley K."/>
            <person name="Foster B."/>
            <person name="Gaskell J."/>
            <person name="Glotzer D."/>
            <person name="Gorecki P."/>
            <person name="Heitman J."/>
            <person name="Hesse C."/>
            <person name="Hori C."/>
            <person name="Igarashi K."/>
            <person name="Jurgens J.A."/>
            <person name="Kallen N."/>
            <person name="Kersten P."/>
            <person name="Kohler A."/>
            <person name="Kuees U."/>
            <person name="Kumar T.K.A."/>
            <person name="Kuo A."/>
            <person name="LaButti K."/>
            <person name="Larrondo L.F."/>
            <person name="Lindquist E."/>
            <person name="Ling A."/>
            <person name="Lombard V."/>
            <person name="Lucas S."/>
            <person name="Lundell T."/>
            <person name="Martin R."/>
            <person name="McLaughlin D.J."/>
            <person name="Morgenstern I."/>
            <person name="Morin E."/>
            <person name="Murat C."/>
            <person name="Nagy L.G."/>
            <person name="Nolan M."/>
            <person name="Ohm R.A."/>
            <person name="Patyshakuliyeva A."/>
            <person name="Rokas A."/>
            <person name="Ruiz-Duenas F.J."/>
            <person name="Sabat G."/>
            <person name="Salamov A."/>
            <person name="Samejima M."/>
            <person name="Schmutz J."/>
            <person name="Slot J.C."/>
            <person name="St John F."/>
            <person name="Stenlid J."/>
            <person name="Sun H."/>
            <person name="Sun S."/>
            <person name="Syed K."/>
            <person name="Tsang A."/>
            <person name="Wiebenga A."/>
            <person name="Young D."/>
            <person name="Pisabarro A."/>
            <person name="Eastwood D.C."/>
            <person name="Martin F."/>
            <person name="Cullen D."/>
            <person name="Grigoriev I.V."/>
            <person name="Hibbett D.S."/>
        </authorList>
    </citation>
    <scope>NUCLEOTIDE SEQUENCE</scope>
    <source>
        <strain evidence="4">FP-58527</strain>
    </source>
</reference>
<dbReference type="PROSITE" id="PS50010">
    <property type="entry name" value="DH_2"/>
    <property type="match status" value="1"/>
</dbReference>
<feature type="region of interest" description="Disordered" evidence="1">
    <location>
        <begin position="120"/>
        <end position="178"/>
    </location>
</feature>
<dbReference type="Pfam" id="PF00621">
    <property type="entry name" value="RhoGEF"/>
    <property type="match status" value="1"/>
</dbReference>
<feature type="compositionally biased region" description="Polar residues" evidence="1">
    <location>
        <begin position="765"/>
        <end position="785"/>
    </location>
</feature>
<feature type="compositionally biased region" description="Acidic residues" evidence="1">
    <location>
        <begin position="799"/>
        <end position="814"/>
    </location>
</feature>
<proteinExistence type="predicted"/>
<feature type="region of interest" description="Disordered" evidence="1">
    <location>
        <begin position="755"/>
        <end position="814"/>
    </location>
</feature>
<dbReference type="HOGENOM" id="CLU_008790_0_0_1"/>
<sequence length="1132" mass="122725">MADVLTQAPLAAHVSPHGAGHPRTFRHEPLSTRSPPSSNKARLTEAARVEYISQRDLGDASATSHLRHIMARDYQHRNGLAYSYSACSTEEEGKPRANCVASSQPGRSSHIAYRHVDQDKQLPPAPEDEAPASSCHDDEPAQRQSRYDDLADALTRDPPRLSSSTPPPVPPKSDHRHITKMRTVSILEPSELSHDATHEDSYYEFNYTVSEPGHGSIIPATTSVPSSGRVPRSQTFSAPSSRYSASPYHDFPSRLSWADRASLPIYRHSLATDVHQMVAGPTSMSGFSATSSYPSHLTRRKLRKPRPVSTASSPPCGSSPSSASATPGSSSTLNLFRALSRKNTQAELSSAQSSELTSTRNSISFFRRCTSDYGHHDSGKPASSDHGTDRVKRPPVFSRQSGSGSAQSHSHSSSTSHSTYVSSSSPSDHSTPATTPDASSPVDSPLLGSSVPRVESAGDCAKNAEQILAQQASRGTGGGGGRKLRKRRPSQSASGTYEPSSLSGTPDFPGRRRWRTQSTQSSPAPPTSFNVYLPPISPVSPFGLDIPKEYTTGRRPAFLPPPKRKRSTSALAQLAWTGLSSSELAALTSRLHIQRNSPERSFQGGKGKQTQAYEEAPLGTFDPFAEGLYARGGNPKLEDVSALEEDEDNETEDTHREGSSALGHAMSSRFSTMKRMVSPRIDTQLPPSPTIAKPRANSVYVNGSTSHLRTPQHGRKSASFLESDPMAMRRWTLAMADVPDEVLVQELDKLRKNAVARRVRRKSRTPLQSDSGHTTESAYSVSPTSPWRPGVHFRLGGDSDSEDEGDGEEDDEVLDGFENDADEEEWKAARRALLCCRELVRTERSYQARLRELMSSQSSHPFFSLLLSYVPALLRASEALLVRLVDDPSAWGVGAAFIGCEEELEAALVAWCGVVGNFYIDGEDKDKRGRRRRKSGDELSSFSGPSEPRGFSAVRSASQSGIPGMVKPNSKTAETRRMSLYNAGEGGLFTAALGTGLAFGLASHPTLDSKDHGSTASIGKDHGPTGTLSRTLSAWKRKSMPSSLYNLPSAMGVPPSPTTAHGHGKEDKLFTLRDLAIQPTQRVMRYVLQYKDLLAHTPMTSPSRGLVERALESAIRIAKKCDRAQGNSAFLR</sequence>
<feature type="region of interest" description="Disordered" evidence="1">
    <location>
        <begin position="221"/>
        <end position="244"/>
    </location>
</feature>
<dbReference type="eggNOG" id="ENOG502SEUW">
    <property type="taxonomic scope" value="Eukaryota"/>
</dbReference>
<feature type="domain" description="DH" evidence="2">
    <location>
        <begin position="1072"/>
        <end position="1124"/>
    </location>
</feature>
<gene>
    <name evidence="3" type="ORF">FOMPIDRAFT_1047046</name>
</gene>
<evidence type="ECO:0000256" key="1">
    <source>
        <dbReference type="SAM" id="MobiDB-lite"/>
    </source>
</evidence>
<feature type="compositionally biased region" description="Basic residues" evidence="1">
    <location>
        <begin position="297"/>
        <end position="306"/>
    </location>
</feature>
<feature type="region of interest" description="Disordered" evidence="1">
    <location>
        <begin position="372"/>
        <end position="454"/>
    </location>
</feature>
<feature type="region of interest" description="Disordered" evidence="1">
    <location>
        <begin position="926"/>
        <end position="973"/>
    </location>
</feature>
<protein>
    <recommendedName>
        <fullName evidence="2">DH domain-containing protein</fullName>
    </recommendedName>
</protein>
<feature type="compositionally biased region" description="Polar residues" evidence="1">
    <location>
        <begin position="31"/>
        <end position="41"/>
    </location>
</feature>
<feature type="region of interest" description="Disordered" evidence="1">
    <location>
        <begin position="468"/>
        <end position="534"/>
    </location>
</feature>
<evidence type="ECO:0000259" key="2">
    <source>
        <dbReference type="PROSITE" id="PS50010"/>
    </source>
</evidence>
<dbReference type="OrthoDB" id="660555at2759"/>
<dbReference type="Proteomes" id="UP000015241">
    <property type="component" value="Unassembled WGS sequence"/>
</dbReference>
<accession>S8FZ96</accession>
<dbReference type="AlphaFoldDB" id="S8FZ96"/>
<organism evidence="3 4">
    <name type="scientific">Fomitopsis schrenkii</name>
    <name type="common">Brown rot fungus</name>
    <dbReference type="NCBI Taxonomy" id="2126942"/>
    <lineage>
        <taxon>Eukaryota</taxon>
        <taxon>Fungi</taxon>
        <taxon>Dikarya</taxon>
        <taxon>Basidiomycota</taxon>
        <taxon>Agaricomycotina</taxon>
        <taxon>Agaricomycetes</taxon>
        <taxon>Polyporales</taxon>
        <taxon>Fomitopsis</taxon>
    </lineage>
</organism>
<feature type="region of interest" description="Disordered" evidence="1">
    <location>
        <begin position="283"/>
        <end position="332"/>
    </location>
</feature>
<feature type="compositionally biased region" description="Low complexity" evidence="1">
    <location>
        <begin position="309"/>
        <end position="332"/>
    </location>
</feature>
<feature type="compositionally biased region" description="Acidic residues" evidence="1">
    <location>
        <begin position="641"/>
        <end position="651"/>
    </location>
</feature>
<evidence type="ECO:0000313" key="4">
    <source>
        <dbReference type="Proteomes" id="UP000015241"/>
    </source>
</evidence>
<dbReference type="GO" id="GO:0005085">
    <property type="term" value="F:guanyl-nucleotide exchange factor activity"/>
    <property type="evidence" value="ECO:0007669"/>
    <property type="project" value="InterPro"/>
</dbReference>
<dbReference type="SUPFAM" id="SSF48065">
    <property type="entry name" value="DBL homology domain (DH-domain)"/>
    <property type="match status" value="1"/>
</dbReference>
<feature type="compositionally biased region" description="Low complexity" evidence="1">
    <location>
        <begin position="398"/>
        <end position="435"/>
    </location>
</feature>